<evidence type="ECO:0000256" key="3">
    <source>
        <dbReference type="ARBA" id="ARBA00022989"/>
    </source>
</evidence>
<reference evidence="7" key="1">
    <citation type="journal article" date="2019" name="Int. J. Syst. Evol. Microbiol.">
        <title>The Global Catalogue of Microorganisms (GCM) 10K type strain sequencing project: providing services to taxonomists for standard genome sequencing and annotation.</title>
        <authorList>
            <consortium name="The Broad Institute Genomics Platform"/>
            <consortium name="The Broad Institute Genome Sequencing Center for Infectious Disease"/>
            <person name="Wu L."/>
            <person name="Ma J."/>
        </authorList>
    </citation>
    <scope>NUCLEOTIDE SEQUENCE [LARGE SCALE GENOMIC DNA]</scope>
    <source>
        <strain evidence="7">JCM 15572</strain>
    </source>
</reference>
<evidence type="ECO:0000256" key="1">
    <source>
        <dbReference type="ARBA" id="ARBA00004141"/>
    </source>
</evidence>
<feature type="transmembrane region" description="Helical" evidence="5">
    <location>
        <begin position="35"/>
        <end position="52"/>
    </location>
</feature>
<comment type="caution">
    <text evidence="6">The sequence shown here is derived from an EMBL/GenBank/DDBJ whole genome shotgun (WGS) entry which is preliminary data.</text>
</comment>
<feature type="transmembrane region" description="Helical" evidence="5">
    <location>
        <begin position="330"/>
        <end position="353"/>
    </location>
</feature>
<sequence>MRAVNRLTLPRALHPGAWWLWALCMAVAASRTRNPVLLVLILAVTGFVVSARRSDAPWAHSFTAFLKLGLLVIGIRVVLQALLSTRSQGNTILFTLPQIPLPDWAAGVKLGGDVTAEALITALYDGGQLAVMLCCVGAANALASPRRLLKSLPGALYEMGVACVVALTFAPQLVIDGRRIRAARRLRGRTRASFRTTAMPVLEGALDRSVELAAAMDSRGYGRTAQAPRAHRRLTAACVLLGLLGILLGVYALLTDSMDFPFAAGALAVGVLLAVGAMAVGRQRVSRTRYRPDPWALPEWLVVAAGVVAAGAMVTAAVRGVDGLLLAGPLVVPPVPVLPMIGVLVGVVPALAAPPLKKPALNQAALKKAAA</sequence>
<feature type="transmembrane region" description="Helical" evidence="5">
    <location>
        <begin position="12"/>
        <end position="29"/>
    </location>
</feature>
<dbReference type="CDD" id="cd16914">
    <property type="entry name" value="EcfT"/>
    <property type="match status" value="1"/>
</dbReference>
<evidence type="ECO:0000256" key="2">
    <source>
        <dbReference type="ARBA" id="ARBA00022692"/>
    </source>
</evidence>
<gene>
    <name evidence="6" type="ORF">GCM10009804_43920</name>
</gene>
<keyword evidence="4 5" id="KW-0472">Membrane</keyword>
<dbReference type="PANTHER" id="PTHR33514:SF15">
    <property type="entry name" value="COBALT TRANSPORT PROTEIN"/>
    <property type="match status" value="1"/>
</dbReference>
<keyword evidence="2 5" id="KW-0812">Transmembrane</keyword>
<feature type="transmembrane region" description="Helical" evidence="5">
    <location>
        <begin position="300"/>
        <end position="318"/>
    </location>
</feature>
<evidence type="ECO:0000313" key="6">
    <source>
        <dbReference type="EMBL" id="GAA1582585.1"/>
    </source>
</evidence>
<name>A0ABP4PJ20_9ACTN</name>
<feature type="transmembrane region" description="Helical" evidence="5">
    <location>
        <begin position="234"/>
        <end position="254"/>
    </location>
</feature>
<feature type="transmembrane region" description="Helical" evidence="5">
    <location>
        <begin position="260"/>
        <end position="280"/>
    </location>
</feature>
<organism evidence="6 7">
    <name type="scientific">Kribbella hippodromi</name>
    <dbReference type="NCBI Taxonomy" id="434347"/>
    <lineage>
        <taxon>Bacteria</taxon>
        <taxon>Bacillati</taxon>
        <taxon>Actinomycetota</taxon>
        <taxon>Actinomycetes</taxon>
        <taxon>Propionibacteriales</taxon>
        <taxon>Kribbellaceae</taxon>
        <taxon>Kribbella</taxon>
    </lineage>
</organism>
<accession>A0ABP4PJ20</accession>
<evidence type="ECO:0000256" key="4">
    <source>
        <dbReference type="ARBA" id="ARBA00023136"/>
    </source>
</evidence>
<dbReference type="InterPro" id="IPR003339">
    <property type="entry name" value="ABC/ECF_trnsptr_transmembrane"/>
</dbReference>
<keyword evidence="3 5" id="KW-1133">Transmembrane helix</keyword>
<comment type="subcellular location">
    <subcellularLocation>
        <location evidence="1">Membrane</location>
        <topology evidence="1">Multi-pass membrane protein</topology>
    </subcellularLocation>
</comment>
<dbReference type="PANTHER" id="PTHR33514">
    <property type="entry name" value="PROTEIN ABCI12, CHLOROPLASTIC"/>
    <property type="match status" value="1"/>
</dbReference>
<proteinExistence type="predicted"/>
<dbReference type="EMBL" id="BAAAPH010000014">
    <property type="protein sequence ID" value="GAA1582585.1"/>
    <property type="molecule type" value="Genomic_DNA"/>
</dbReference>
<evidence type="ECO:0000313" key="7">
    <source>
        <dbReference type="Proteomes" id="UP001501705"/>
    </source>
</evidence>
<keyword evidence="7" id="KW-1185">Reference proteome</keyword>
<dbReference type="Pfam" id="PF02361">
    <property type="entry name" value="CbiQ"/>
    <property type="match status" value="1"/>
</dbReference>
<feature type="transmembrane region" description="Helical" evidence="5">
    <location>
        <begin position="155"/>
        <end position="175"/>
    </location>
</feature>
<evidence type="ECO:0000256" key="5">
    <source>
        <dbReference type="SAM" id="Phobius"/>
    </source>
</evidence>
<protein>
    <submittedName>
        <fullName evidence="6">CbiQ family ECF transporter T component</fullName>
    </submittedName>
</protein>
<dbReference type="RefSeq" id="WP_344235704.1">
    <property type="nucleotide sequence ID" value="NZ_BAAAPH010000014.1"/>
</dbReference>
<dbReference type="Proteomes" id="UP001501705">
    <property type="component" value="Unassembled WGS sequence"/>
</dbReference>
<feature type="transmembrane region" description="Helical" evidence="5">
    <location>
        <begin position="64"/>
        <end position="83"/>
    </location>
</feature>